<dbReference type="OrthoDB" id="400179at2"/>
<evidence type="ECO:0000313" key="3">
    <source>
        <dbReference type="EMBL" id="TQC51333.1"/>
    </source>
</evidence>
<dbReference type="GO" id="GO:0016787">
    <property type="term" value="F:hydrolase activity"/>
    <property type="evidence" value="ECO:0007669"/>
    <property type="project" value="UniProtKB-KW"/>
</dbReference>
<dbReference type="Gene3D" id="3.40.630.10">
    <property type="entry name" value="Zn peptidases"/>
    <property type="match status" value="1"/>
</dbReference>
<name>A0A507SQD8_9BACT</name>
<evidence type="ECO:0000256" key="1">
    <source>
        <dbReference type="ARBA" id="ARBA00022723"/>
    </source>
</evidence>
<keyword evidence="2" id="KW-0378">Hydrolase</keyword>
<reference evidence="3 4" key="1">
    <citation type="submission" date="2019-03" db="EMBL/GenBank/DDBJ databases">
        <title>Characterization of a novel Mycoplasma cynos real-time PCR assay.</title>
        <authorList>
            <person name="Tallmadge R.L."/>
            <person name="Mitchell P.K."/>
            <person name="Goodman L."/>
        </authorList>
    </citation>
    <scope>NUCLEOTIDE SEQUENCE [LARGE SCALE GENOMIC DNA]</scope>
    <source>
        <strain evidence="3 4">1642</strain>
    </source>
</reference>
<evidence type="ECO:0000256" key="2">
    <source>
        <dbReference type="ARBA" id="ARBA00022801"/>
    </source>
</evidence>
<dbReference type="AlphaFoldDB" id="A0A507SQD8"/>
<proteinExistence type="predicted"/>
<accession>A0A507SQD8</accession>
<dbReference type="Pfam" id="PF05343">
    <property type="entry name" value="Peptidase_M42"/>
    <property type="match status" value="1"/>
</dbReference>
<keyword evidence="1" id="KW-0479">Metal-binding</keyword>
<sequence length="556" mass="64801">MKSLNLKEKIDYITSILSKYNQTNQTNLKIIIKGSAILSTKNLIDREPNDIDICFVNNENLQVRREFISYLTKIGGFEILRSDDNLITIFNKQFGNVEFILFEYIDTRWIENAGDNIYFTNIDYLLVGKITMLTYVMSSYYLHSDKEQKINNTISDLKLINEATKVLDNFDIDNYKSVLLNLINNSTLIYVYYKYDKFLWWEESYNSFKVEKDELKATFNKIKTIFARFSNDKDVLNYIRFNSRLISNFHSNLIDTMLKKYSLISPPGNEKILVQNLFDKYSDKNGYYEIFKGASNVFINAHCDEVMGLIVDNKIYSLGTLNWIDKCKINIFDDAGNLIAKNLDIRTENNYVFSPEKNVKINRPKALIQNNAFINENSHKNIYYCASNVEPIVQNFNFTSRNNDNKINVFLLNWLCKNDELKSNVILTKSEEVYLNGAKSLKNTIKSNYFINLETSQYEKWQNQGLLIRIADFFTTYKPIITNKIMNILDKYSIPFSNYFGSGSSDITELSQNEYSITLALPCDLIHSMNSSICIFNIIYMLQAIFIIDKELNNGK</sequence>
<comment type="caution">
    <text evidence="3">The sequence shown here is derived from an EMBL/GenBank/DDBJ whole genome shotgun (WGS) entry which is preliminary data.</text>
</comment>
<evidence type="ECO:0000313" key="4">
    <source>
        <dbReference type="Proteomes" id="UP000320801"/>
    </source>
</evidence>
<protein>
    <submittedName>
        <fullName evidence="3">Uncharacterized protein</fullName>
    </submittedName>
</protein>
<dbReference type="Proteomes" id="UP000320801">
    <property type="component" value="Unassembled WGS sequence"/>
</dbReference>
<dbReference type="EMBL" id="SMDN01000014">
    <property type="protein sequence ID" value="TQC51333.1"/>
    <property type="molecule type" value="Genomic_DNA"/>
</dbReference>
<dbReference type="RefSeq" id="WP_141484139.1">
    <property type="nucleotide sequence ID" value="NZ_SMDN01000014.1"/>
</dbReference>
<organism evidence="3 4">
    <name type="scientific">Mycoplasmopsis mucosicanis</name>
    <dbReference type="NCBI Taxonomy" id="458208"/>
    <lineage>
        <taxon>Bacteria</taxon>
        <taxon>Bacillati</taxon>
        <taxon>Mycoplasmatota</taxon>
        <taxon>Mycoplasmoidales</taxon>
        <taxon>Metamycoplasmataceae</taxon>
        <taxon>Mycoplasmopsis</taxon>
    </lineage>
</organism>
<dbReference type="SUPFAM" id="SSF53187">
    <property type="entry name" value="Zn-dependent exopeptidases"/>
    <property type="match status" value="1"/>
</dbReference>
<gene>
    <name evidence="3" type="ORF">E1I18_03100</name>
</gene>
<keyword evidence="4" id="KW-1185">Reference proteome</keyword>
<dbReference type="GO" id="GO:0046872">
    <property type="term" value="F:metal ion binding"/>
    <property type="evidence" value="ECO:0007669"/>
    <property type="project" value="UniProtKB-KW"/>
</dbReference>
<dbReference type="InterPro" id="IPR008007">
    <property type="entry name" value="Peptidase_M42"/>
</dbReference>